<comment type="caution">
    <text evidence="1">The sequence shown here is derived from an EMBL/GenBank/DDBJ whole genome shotgun (WGS) entry which is preliminary data.</text>
</comment>
<accession>A0ABP8V0Y3</accession>
<dbReference type="Proteomes" id="UP001500604">
    <property type="component" value="Unassembled WGS sequence"/>
</dbReference>
<evidence type="ECO:0000313" key="2">
    <source>
        <dbReference type="Proteomes" id="UP001500604"/>
    </source>
</evidence>
<dbReference type="EMBL" id="BAABFL010000332">
    <property type="protein sequence ID" value="GAA4649893.1"/>
    <property type="molecule type" value="Genomic_DNA"/>
</dbReference>
<keyword evidence="2" id="KW-1185">Reference proteome</keyword>
<protein>
    <submittedName>
        <fullName evidence="1">Uncharacterized protein</fullName>
    </submittedName>
</protein>
<gene>
    <name evidence="1" type="ORF">GCM10023116_21740</name>
</gene>
<reference evidence="2" key="1">
    <citation type="journal article" date="2019" name="Int. J. Syst. Evol. Microbiol.">
        <title>The Global Catalogue of Microorganisms (GCM) 10K type strain sequencing project: providing services to taxonomists for standard genome sequencing and annotation.</title>
        <authorList>
            <consortium name="The Broad Institute Genomics Platform"/>
            <consortium name="The Broad Institute Genome Sequencing Center for Infectious Disease"/>
            <person name="Wu L."/>
            <person name="Ma J."/>
        </authorList>
    </citation>
    <scope>NUCLEOTIDE SEQUENCE [LARGE SCALE GENOMIC DNA]</scope>
    <source>
        <strain evidence="2">JCM 17805</strain>
    </source>
</reference>
<proteinExistence type="predicted"/>
<sequence length="125" mass="14305">MALVAEDGDFFYEVLECPEPTDWVRVNVMPVLGKAPVSKDEFTELLREFLGRFPGDSLEVIADWPEDIKHFCDALIAYERRNIGPGSFCITIDRELFNSQSRVPHNALEDAIANRHYFLGREADE</sequence>
<evidence type="ECO:0000313" key="1">
    <source>
        <dbReference type="EMBL" id="GAA4649893.1"/>
    </source>
</evidence>
<dbReference type="Gene3D" id="3.30.420.10">
    <property type="entry name" value="Ribonuclease H-like superfamily/Ribonuclease H"/>
    <property type="match status" value="1"/>
</dbReference>
<organism evidence="1 2">
    <name type="scientific">Kistimonas scapharcae</name>
    <dbReference type="NCBI Taxonomy" id="1036133"/>
    <lineage>
        <taxon>Bacteria</taxon>
        <taxon>Pseudomonadati</taxon>
        <taxon>Pseudomonadota</taxon>
        <taxon>Gammaproteobacteria</taxon>
        <taxon>Oceanospirillales</taxon>
        <taxon>Endozoicomonadaceae</taxon>
        <taxon>Kistimonas</taxon>
    </lineage>
</organism>
<name>A0ABP8V0Y3_9GAMM</name>
<dbReference type="InterPro" id="IPR036397">
    <property type="entry name" value="RNaseH_sf"/>
</dbReference>